<proteinExistence type="predicted"/>
<dbReference type="EMBL" id="HBUE01111545">
    <property type="protein sequence ID" value="CAG6489061.1"/>
    <property type="molecule type" value="Transcribed_RNA"/>
</dbReference>
<reference evidence="1" key="1">
    <citation type="submission" date="2021-05" db="EMBL/GenBank/DDBJ databases">
        <authorList>
            <person name="Alioto T."/>
            <person name="Alioto T."/>
            <person name="Gomez Garrido J."/>
        </authorList>
    </citation>
    <scope>NUCLEOTIDE SEQUENCE</scope>
</reference>
<sequence>MLTGLECNPQLEQHFLCNLIAKIKPFLSVWLLRLRKKLLDFIQLIVLSFRVLKSLWNWVFVCESECVFVQVRGNFKMCVFFLFLACFAEQNFLLELLSTCQLVIISI</sequence>
<protein>
    <submittedName>
        <fullName evidence="1">(northern house mosquito) hypothetical protein</fullName>
    </submittedName>
</protein>
<name>A0A8D8C8U7_CULPI</name>
<accession>A0A8D8C8U7</accession>
<dbReference type="EMBL" id="HBUE01166988">
    <property type="protein sequence ID" value="CAG6513110.1"/>
    <property type="molecule type" value="Transcribed_RNA"/>
</dbReference>
<organism evidence="1">
    <name type="scientific">Culex pipiens</name>
    <name type="common">House mosquito</name>
    <dbReference type="NCBI Taxonomy" id="7175"/>
    <lineage>
        <taxon>Eukaryota</taxon>
        <taxon>Metazoa</taxon>
        <taxon>Ecdysozoa</taxon>
        <taxon>Arthropoda</taxon>
        <taxon>Hexapoda</taxon>
        <taxon>Insecta</taxon>
        <taxon>Pterygota</taxon>
        <taxon>Neoptera</taxon>
        <taxon>Endopterygota</taxon>
        <taxon>Diptera</taxon>
        <taxon>Nematocera</taxon>
        <taxon>Culicoidea</taxon>
        <taxon>Culicidae</taxon>
        <taxon>Culicinae</taxon>
        <taxon>Culicini</taxon>
        <taxon>Culex</taxon>
        <taxon>Culex</taxon>
    </lineage>
</organism>
<dbReference type="EMBL" id="HBUE01272304">
    <property type="protein sequence ID" value="CAG6564577.1"/>
    <property type="molecule type" value="Transcribed_RNA"/>
</dbReference>
<evidence type="ECO:0000313" key="1">
    <source>
        <dbReference type="EMBL" id="CAG6489061.1"/>
    </source>
</evidence>
<dbReference type="AlphaFoldDB" id="A0A8D8C8U7"/>